<gene>
    <name evidence="2" type="ORF">K457DRAFT_573072</name>
</gene>
<name>A0A197KDT9_9FUNG</name>
<dbReference type="EMBL" id="KV442014">
    <property type="protein sequence ID" value="OAQ35343.1"/>
    <property type="molecule type" value="Genomic_DNA"/>
</dbReference>
<evidence type="ECO:0000313" key="2">
    <source>
        <dbReference type="EMBL" id="OAQ35343.1"/>
    </source>
</evidence>
<evidence type="ECO:0000256" key="1">
    <source>
        <dbReference type="SAM" id="MobiDB-lite"/>
    </source>
</evidence>
<sequence length="127" mass="14160">MGTRTGQVSFCQFYPSPLCLDPSQLILSSSPHCPSQQSDSFVIACLLTLLSGLASPLFHPNRRRGGHEPCHQLLPPLDRDLGLETFSHYFRRTKPPQSLSKLLPQSHDLKEKPHRPFSVVVASPEMS</sequence>
<organism evidence="2 3">
    <name type="scientific">Linnemannia elongata AG-77</name>
    <dbReference type="NCBI Taxonomy" id="1314771"/>
    <lineage>
        <taxon>Eukaryota</taxon>
        <taxon>Fungi</taxon>
        <taxon>Fungi incertae sedis</taxon>
        <taxon>Mucoromycota</taxon>
        <taxon>Mortierellomycotina</taxon>
        <taxon>Mortierellomycetes</taxon>
        <taxon>Mortierellales</taxon>
        <taxon>Mortierellaceae</taxon>
        <taxon>Linnemannia</taxon>
    </lineage>
</organism>
<feature type="region of interest" description="Disordered" evidence="1">
    <location>
        <begin position="97"/>
        <end position="127"/>
    </location>
</feature>
<proteinExistence type="predicted"/>
<reference evidence="2 3" key="1">
    <citation type="submission" date="2016-05" db="EMBL/GenBank/DDBJ databases">
        <title>Genome sequencing reveals origins of a unique bacterial endosymbiosis in the earliest lineages of terrestrial Fungi.</title>
        <authorList>
            <consortium name="DOE Joint Genome Institute"/>
            <person name="Uehling J."/>
            <person name="Gryganskyi A."/>
            <person name="Hameed K."/>
            <person name="Tschaplinski T."/>
            <person name="Misztal P."/>
            <person name="Wu S."/>
            <person name="Desiro A."/>
            <person name="Vande Pol N."/>
            <person name="Du Z.-Y."/>
            <person name="Zienkiewicz A."/>
            <person name="Zienkiewicz K."/>
            <person name="Morin E."/>
            <person name="Tisserant E."/>
            <person name="Splivallo R."/>
            <person name="Hainaut M."/>
            <person name="Henrissat B."/>
            <person name="Ohm R."/>
            <person name="Kuo A."/>
            <person name="Yan J."/>
            <person name="Lipzen A."/>
            <person name="Nolan M."/>
            <person name="Labutti K."/>
            <person name="Barry K."/>
            <person name="Goldstein A."/>
            <person name="Labbe J."/>
            <person name="Schadt C."/>
            <person name="Tuskan G."/>
            <person name="Grigoriev I."/>
            <person name="Martin F."/>
            <person name="Vilgalys R."/>
            <person name="Bonito G."/>
        </authorList>
    </citation>
    <scope>NUCLEOTIDE SEQUENCE [LARGE SCALE GENOMIC DNA]</scope>
    <source>
        <strain evidence="2 3">AG-77</strain>
    </source>
</reference>
<keyword evidence="3" id="KW-1185">Reference proteome</keyword>
<dbReference type="AlphaFoldDB" id="A0A197KDT9"/>
<evidence type="ECO:0000313" key="3">
    <source>
        <dbReference type="Proteomes" id="UP000078512"/>
    </source>
</evidence>
<dbReference type="Proteomes" id="UP000078512">
    <property type="component" value="Unassembled WGS sequence"/>
</dbReference>
<protein>
    <submittedName>
        <fullName evidence="2">Uncharacterized protein</fullName>
    </submittedName>
</protein>
<accession>A0A197KDT9</accession>